<evidence type="ECO:0000256" key="2">
    <source>
        <dbReference type="ARBA" id="ARBA00016765"/>
    </source>
</evidence>
<proteinExistence type="inferred from homology"/>
<dbReference type="InterPro" id="IPR048747">
    <property type="entry name" value="CCDC93_N"/>
</dbReference>
<keyword evidence="3" id="KW-0175">Coiled coil</keyword>
<evidence type="ECO:0000256" key="3">
    <source>
        <dbReference type="ARBA" id="ARBA00023054"/>
    </source>
</evidence>
<organism evidence="6 7">
    <name type="scientific">Oopsacas minuta</name>
    <dbReference type="NCBI Taxonomy" id="111878"/>
    <lineage>
        <taxon>Eukaryota</taxon>
        <taxon>Metazoa</taxon>
        <taxon>Porifera</taxon>
        <taxon>Hexactinellida</taxon>
        <taxon>Hexasterophora</taxon>
        <taxon>Lyssacinosida</taxon>
        <taxon>Leucopsacidae</taxon>
        <taxon>Oopsacas</taxon>
    </lineage>
</organism>
<dbReference type="PANTHER" id="PTHR16441:SF0">
    <property type="entry name" value="COILED-COIL DOMAIN-CONTAINING PROTEIN 93"/>
    <property type="match status" value="1"/>
</dbReference>
<evidence type="ECO:0000256" key="1">
    <source>
        <dbReference type="ARBA" id="ARBA00007219"/>
    </source>
</evidence>
<dbReference type="PANTHER" id="PTHR16441">
    <property type="entry name" value="FIDIPIDINE"/>
    <property type="match status" value="1"/>
</dbReference>
<dbReference type="InterPro" id="IPR019159">
    <property type="entry name" value="CCDC93_CC"/>
</dbReference>
<comment type="similarity">
    <text evidence="1">Belongs to the CCDC93 family.</text>
</comment>
<feature type="domain" description="CCDC93 N-terminal" evidence="5">
    <location>
        <begin position="1"/>
        <end position="72"/>
    </location>
</feature>
<dbReference type="InterPro" id="IPR039116">
    <property type="entry name" value="CCDC93"/>
</dbReference>
<evidence type="ECO:0000313" key="7">
    <source>
        <dbReference type="Proteomes" id="UP001165289"/>
    </source>
</evidence>
<protein>
    <recommendedName>
        <fullName evidence="2">Coiled-coil domain-containing protein 93</fullName>
    </recommendedName>
</protein>
<gene>
    <name evidence="6" type="ORF">LOD99_7464</name>
</gene>
<dbReference type="AlphaFoldDB" id="A0AAV7JVE9"/>
<evidence type="ECO:0000259" key="4">
    <source>
        <dbReference type="Pfam" id="PF09762"/>
    </source>
</evidence>
<dbReference type="Pfam" id="PF21673">
    <property type="entry name" value="CCDC93_N"/>
    <property type="match status" value="1"/>
</dbReference>
<dbReference type="GO" id="GO:0006893">
    <property type="term" value="P:Golgi to plasma membrane transport"/>
    <property type="evidence" value="ECO:0007669"/>
    <property type="project" value="TreeGrafter"/>
</dbReference>
<keyword evidence="7" id="KW-1185">Reference proteome</keyword>
<sequence>MVWCISLSNFEIDVDLLFQENSSIGMKIFITEKIVGLLPSMQCPHRLEPHQIQGLDYIHIFPVVQWLVRKAIETRNELGNTIRSFSVHNFSKEYSSISANSVLPTNAAGLKISTQTLLRPRRKYRSSRYSLTHDHTCRKIMMTLLEYGYQLGTNSITNNFSNTMHYPGSGPQNRLDNHTPNFNSSNIIEDLMHDLSEIIDENSLCKNTLGSLVSLQANSISKYSQAYQTFSEDQSNIHSQTNLRLVASLQKQYAVHQKTVDSLSSIFDGAKTVLSNERKSLDLAILDGSVLLTSLQAIHNLEIGVEDNLLLRYSIPSYISTVKHLIFYFPFY</sequence>
<dbReference type="EMBL" id="JAKMXF010000299">
    <property type="protein sequence ID" value="KAI6652450.1"/>
    <property type="molecule type" value="Genomic_DNA"/>
</dbReference>
<evidence type="ECO:0000259" key="5">
    <source>
        <dbReference type="Pfam" id="PF21673"/>
    </source>
</evidence>
<comment type="caution">
    <text evidence="6">The sequence shown here is derived from an EMBL/GenBank/DDBJ whole genome shotgun (WGS) entry which is preliminary data.</text>
</comment>
<feature type="domain" description="CCDC93 coiled-coil" evidence="4">
    <location>
        <begin position="118"/>
        <end position="295"/>
    </location>
</feature>
<accession>A0AAV7JVE9</accession>
<dbReference type="Pfam" id="PF09762">
    <property type="entry name" value="CCDC93_CC"/>
    <property type="match status" value="1"/>
</dbReference>
<reference evidence="6 7" key="1">
    <citation type="journal article" date="2023" name="BMC Biol.">
        <title>The compact genome of the sponge Oopsacas minuta (Hexactinellida) is lacking key metazoan core genes.</title>
        <authorList>
            <person name="Santini S."/>
            <person name="Schenkelaars Q."/>
            <person name="Jourda C."/>
            <person name="Duchesne M."/>
            <person name="Belahbib H."/>
            <person name="Rocher C."/>
            <person name="Selva M."/>
            <person name="Riesgo A."/>
            <person name="Vervoort M."/>
            <person name="Leys S.P."/>
            <person name="Kodjabachian L."/>
            <person name="Le Bivic A."/>
            <person name="Borchiellini C."/>
            <person name="Claverie J.M."/>
            <person name="Renard E."/>
        </authorList>
    </citation>
    <scope>NUCLEOTIDE SEQUENCE [LARGE SCALE GENOMIC DNA]</scope>
    <source>
        <strain evidence="6">SPO-2</strain>
    </source>
</reference>
<name>A0AAV7JVE9_9METZ</name>
<dbReference type="Proteomes" id="UP001165289">
    <property type="component" value="Unassembled WGS sequence"/>
</dbReference>
<evidence type="ECO:0000313" key="6">
    <source>
        <dbReference type="EMBL" id="KAI6652450.1"/>
    </source>
</evidence>